<dbReference type="PANTHER" id="PTHR11136">
    <property type="entry name" value="FOLYLPOLYGLUTAMATE SYNTHASE-RELATED"/>
    <property type="match status" value="1"/>
</dbReference>
<dbReference type="SUPFAM" id="SSF53623">
    <property type="entry name" value="MurD-like peptide ligases, catalytic domain"/>
    <property type="match status" value="1"/>
</dbReference>
<proteinExistence type="inferred from homology"/>
<dbReference type="SUPFAM" id="SSF53244">
    <property type="entry name" value="MurD-like peptide ligases, peptide-binding domain"/>
    <property type="match status" value="1"/>
</dbReference>
<dbReference type="Proteomes" id="UP000724149">
    <property type="component" value="Unassembled WGS sequence"/>
</dbReference>
<dbReference type="RefSeq" id="WP_204719154.1">
    <property type="nucleotide sequence ID" value="NZ_JACSNR010000001.1"/>
</dbReference>
<feature type="domain" description="Mur ligase C-terminal" evidence="11">
    <location>
        <begin position="293"/>
        <end position="412"/>
    </location>
</feature>
<accession>A0ABS2GIC7</accession>
<dbReference type="NCBIfam" id="TIGR01499">
    <property type="entry name" value="folC"/>
    <property type="match status" value="1"/>
</dbReference>
<evidence type="ECO:0000313" key="13">
    <source>
        <dbReference type="EMBL" id="MBM6922112.1"/>
    </source>
</evidence>
<evidence type="ECO:0000256" key="9">
    <source>
        <dbReference type="ARBA" id="ARBA00047493"/>
    </source>
</evidence>
<dbReference type="EC" id="6.3.2.17" evidence="2"/>
<reference evidence="13 14" key="1">
    <citation type="journal article" date="2021" name="Sci. Rep.">
        <title>The distribution of antibiotic resistance genes in chicken gut microbiota commensals.</title>
        <authorList>
            <person name="Juricova H."/>
            <person name="Matiasovicova J."/>
            <person name="Kubasova T."/>
            <person name="Cejkova D."/>
            <person name="Rychlik I."/>
        </authorList>
    </citation>
    <scope>NUCLEOTIDE SEQUENCE [LARGE SCALE GENOMIC DNA]</scope>
    <source>
        <strain evidence="13 14">An564</strain>
    </source>
</reference>
<dbReference type="InterPro" id="IPR001645">
    <property type="entry name" value="Folylpolyglutamate_synth"/>
</dbReference>
<keyword evidence="6 10" id="KW-0067">ATP-binding</keyword>
<evidence type="ECO:0000256" key="7">
    <source>
        <dbReference type="ARBA" id="ARBA00022842"/>
    </source>
</evidence>
<comment type="caution">
    <text evidence="13">The sequence shown here is derived from an EMBL/GenBank/DDBJ whole genome shotgun (WGS) entry which is preliminary data.</text>
</comment>
<evidence type="ECO:0000259" key="12">
    <source>
        <dbReference type="Pfam" id="PF08245"/>
    </source>
</evidence>
<dbReference type="InterPro" id="IPR013221">
    <property type="entry name" value="Mur_ligase_cen"/>
</dbReference>
<dbReference type="Gene3D" id="3.40.1190.10">
    <property type="entry name" value="Mur-like, catalytic domain"/>
    <property type="match status" value="1"/>
</dbReference>
<evidence type="ECO:0000313" key="14">
    <source>
        <dbReference type="Proteomes" id="UP000724149"/>
    </source>
</evidence>
<protein>
    <recommendedName>
        <fullName evidence="2">tetrahydrofolate synthase</fullName>
        <ecNumber evidence="2">6.3.2.17</ecNumber>
    </recommendedName>
    <alternativeName>
        <fullName evidence="8">Tetrahydrofolylpolyglutamate synthase</fullName>
    </alternativeName>
</protein>
<dbReference type="PIRSF" id="PIRSF001563">
    <property type="entry name" value="Folylpolyglu_synth"/>
    <property type="match status" value="1"/>
</dbReference>
<dbReference type="InterPro" id="IPR018109">
    <property type="entry name" value="Folylpolyglutamate_synth_CS"/>
</dbReference>
<organism evidence="13 14">
    <name type="scientific">Hydrogenoanaerobacterium saccharovorans</name>
    <dbReference type="NCBI Taxonomy" id="474960"/>
    <lineage>
        <taxon>Bacteria</taxon>
        <taxon>Bacillati</taxon>
        <taxon>Bacillota</taxon>
        <taxon>Clostridia</taxon>
        <taxon>Eubacteriales</taxon>
        <taxon>Oscillospiraceae</taxon>
        <taxon>Hydrogenoanaerobacterium</taxon>
    </lineage>
</organism>
<dbReference type="InterPro" id="IPR036565">
    <property type="entry name" value="Mur-like_cat_sf"/>
</dbReference>
<dbReference type="Gene3D" id="3.90.190.20">
    <property type="entry name" value="Mur ligase, C-terminal domain"/>
    <property type="match status" value="1"/>
</dbReference>
<dbReference type="EMBL" id="JACSNR010000001">
    <property type="protein sequence ID" value="MBM6922112.1"/>
    <property type="molecule type" value="Genomic_DNA"/>
</dbReference>
<comment type="similarity">
    <text evidence="1 10">Belongs to the folylpolyglutamate synthase family.</text>
</comment>
<name>A0ABS2GIC7_9FIRM</name>
<keyword evidence="4" id="KW-0479">Metal-binding</keyword>
<keyword evidence="5 10" id="KW-0547">Nucleotide-binding</keyword>
<sequence>MTGQEAVDYIHSARGRGKKDGLRKITELMHRLGDPQDKLRYVHVVGTNGKGSTTSMIAHSLTAAGYRTGMFISPFILDFRERMQIDGEMISPEALASCVEEVRREADQMAAEGRQPTEFELVCATAFVWFAREQCEVVVLEAGIGGRLDSTNIVKDTLAAVICSIGLDHVEVLGDTPAKIAAEKCGVLRPGIPCICYPDQDLDALAVIMEKAAEQNCRLIQGNLRAVEVERMTLEGTDLRYRDLSIHLPLVGRYQIANCVNAVEALLALRARGMNIPDSAIVRGIGETFFPVRMEVVSRCPTVILDGAHNESGAAALSGSLEGLVTGRLVILIGMMKDKDVRHAISRTLPLADRVYTVEPLDNPRAMPSDELAALAGEYCADVRPWGKELDGAFADAYDSLTPEDTLLVCGSLYVASDLRHTARRFFEGREIPHSPHL</sequence>
<gene>
    <name evidence="13" type="ORF">H9X81_00170</name>
</gene>
<evidence type="ECO:0000256" key="5">
    <source>
        <dbReference type="ARBA" id="ARBA00022741"/>
    </source>
</evidence>
<dbReference type="PROSITE" id="PS01012">
    <property type="entry name" value="FOLYLPOLYGLU_SYNT_2"/>
    <property type="match status" value="1"/>
</dbReference>
<evidence type="ECO:0000256" key="4">
    <source>
        <dbReference type="ARBA" id="ARBA00022723"/>
    </source>
</evidence>
<evidence type="ECO:0000256" key="1">
    <source>
        <dbReference type="ARBA" id="ARBA00008276"/>
    </source>
</evidence>
<dbReference type="InterPro" id="IPR004101">
    <property type="entry name" value="Mur_ligase_C"/>
</dbReference>
<keyword evidence="14" id="KW-1185">Reference proteome</keyword>
<keyword evidence="3 10" id="KW-0436">Ligase</keyword>
<dbReference type="InterPro" id="IPR036615">
    <property type="entry name" value="Mur_ligase_C_dom_sf"/>
</dbReference>
<evidence type="ECO:0000256" key="10">
    <source>
        <dbReference type="PIRNR" id="PIRNR001563"/>
    </source>
</evidence>
<dbReference type="Pfam" id="PF02875">
    <property type="entry name" value="Mur_ligase_C"/>
    <property type="match status" value="1"/>
</dbReference>
<evidence type="ECO:0000256" key="6">
    <source>
        <dbReference type="ARBA" id="ARBA00022840"/>
    </source>
</evidence>
<evidence type="ECO:0000259" key="11">
    <source>
        <dbReference type="Pfam" id="PF02875"/>
    </source>
</evidence>
<comment type="catalytic activity">
    <reaction evidence="9">
        <text>(6S)-5,6,7,8-tetrahydrofolyl-(gamma-L-Glu)(n) + L-glutamate + ATP = (6S)-5,6,7,8-tetrahydrofolyl-(gamma-L-Glu)(n+1) + ADP + phosphate + H(+)</text>
        <dbReference type="Rhea" id="RHEA:10580"/>
        <dbReference type="Rhea" id="RHEA-COMP:14738"/>
        <dbReference type="Rhea" id="RHEA-COMP:14740"/>
        <dbReference type="ChEBI" id="CHEBI:15378"/>
        <dbReference type="ChEBI" id="CHEBI:29985"/>
        <dbReference type="ChEBI" id="CHEBI:30616"/>
        <dbReference type="ChEBI" id="CHEBI:43474"/>
        <dbReference type="ChEBI" id="CHEBI:141005"/>
        <dbReference type="ChEBI" id="CHEBI:456216"/>
        <dbReference type="EC" id="6.3.2.17"/>
    </reaction>
</comment>
<feature type="domain" description="Mur ligase central" evidence="12">
    <location>
        <begin position="44"/>
        <end position="264"/>
    </location>
</feature>
<evidence type="ECO:0000256" key="3">
    <source>
        <dbReference type="ARBA" id="ARBA00022598"/>
    </source>
</evidence>
<evidence type="ECO:0000256" key="2">
    <source>
        <dbReference type="ARBA" id="ARBA00013025"/>
    </source>
</evidence>
<dbReference type="Pfam" id="PF08245">
    <property type="entry name" value="Mur_ligase_M"/>
    <property type="match status" value="1"/>
</dbReference>
<evidence type="ECO:0000256" key="8">
    <source>
        <dbReference type="ARBA" id="ARBA00030592"/>
    </source>
</evidence>
<keyword evidence="7" id="KW-0460">Magnesium</keyword>
<dbReference type="PANTHER" id="PTHR11136:SF0">
    <property type="entry name" value="DIHYDROFOLATE SYNTHETASE-RELATED"/>
    <property type="match status" value="1"/>
</dbReference>